<accession>A0A8S5T1K4</accession>
<dbReference type="InterPro" id="IPR008593">
    <property type="entry name" value="Dam_MeTrfase"/>
</dbReference>
<dbReference type="Pfam" id="PF05869">
    <property type="entry name" value="Dam"/>
    <property type="match status" value="1"/>
</dbReference>
<name>A0A8S5T1K4_9CAUD</name>
<organism evidence="1">
    <name type="scientific">Siphoviridae sp. ctiJm4</name>
    <dbReference type="NCBI Taxonomy" id="2827916"/>
    <lineage>
        <taxon>Viruses</taxon>
        <taxon>Duplodnaviria</taxon>
        <taxon>Heunggongvirae</taxon>
        <taxon>Uroviricota</taxon>
        <taxon>Caudoviricetes</taxon>
    </lineage>
</organism>
<protein>
    <submittedName>
        <fullName evidence="1">DNA N-6-adenine-methyltransferase</fullName>
    </submittedName>
</protein>
<dbReference type="EMBL" id="BK032724">
    <property type="protein sequence ID" value="DAF56907.1"/>
    <property type="molecule type" value="Genomic_DNA"/>
</dbReference>
<dbReference type="GO" id="GO:0009007">
    <property type="term" value="F:site-specific DNA-methyltransferase (adenine-specific) activity"/>
    <property type="evidence" value="ECO:0007669"/>
    <property type="project" value="InterPro"/>
</dbReference>
<reference evidence="1" key="1">
    <citation type="journal article" date="2021" name="Proc. Natl. Acad. Sci. U.S.A.">
        <title>A Catalog of Tens of Thousands of Viruses from Human Metagenomes Reveals Hidden Associations with Chronic Diseases.</title>
        <authorList>
            <person name="Tisza M.J."/>
            <person name="Buck C.B."/>
        </authorList>
    </citation>
    <scope>NUCLEOTIDE SEQUENCE</scope>
    <source>
        <strain evidence="1">CtiJm4</strain>
    </source>
</reference>
<dbReference type="GO" id="GO:0003677">
    <property type="term" value="F:DNA binding"/>
    <property type="evidence" value="ECO:0007669"/>
    <property type="project" value="InterPro"/>
</dbReference>
<evidence type="ECO:0000313" key="1">
    <source>
        <dbReference type="EMBL" id="DAF56907.1"/>
    </source>
</evidence>
<dbReference type="GO" id="GO:0009307">
    <property type="term" value="P:DNA restriction-modification system"/>
    <property type="evidence" value="ECO:0007669"/>
    <property type="project" value="InterPro"/>
</dbReference>
<proteinExistence type="predicted"/>
<sequence length="181" mass="20823">MAVLETDYWTTPIPLIKGIVKFLEYYKEIDWGGRYCDLDACANLHDTRVPDNYITQKENSLLVDWNGQRVWCNPPYSRGNVDNFVAKAVEQCQKSPKDVIMLLNVDPSTKYFKRILQTAKAIVYVTNGRIKFVKTSDSEVKSDPTKPSMFVLFSSSKRPDEFVRTYYCDLDLLENAGNDNP</sequence>